<feature type="domain" description="NADH:flavin oxidoreductase/NADH oxidase N-terminal" evidence="6">
    <location>
        <begin position="4"/>
        <end position="336"/>
    </location>
</feature>
<dbReference type="EMBL" id="CP094970">
    <property type="protein sequence ID" value="UYM06341.1"/>
    <property type="molecule type" value="Genomic_DNA"/>
</dbReference>
<evidence type="ECO:0000256" key="4">
    <source>
        <dbReference type="ARBA" id="ARBA00022857"/>
    </source>
</evidence>
<dbReference type="Pfam" id="PF00724">
    <property type="entry name" value="Oxidored_FMN"/>
    <property type="match status" value="1"/>
</dbReference>
<dbReference type="AlphaFoldDB" id="A0AA46YMA7"/>
<organism evidence="7 8">
    <name type="scientific">Solicola gregarius</name>
    <dbReference type="NCBI Taxonomy" id="2908642"/>
    <lineage>
        <taxon>Bacteria</taxon>
        <taxon>Bacillati</taxon>
        <taxon>Actinomycetota</taxon>
        <taxon>Actinomycetes</taxon>
        <taxon>Propionibacteriales</taxon>
        <taxon>Nocardioidaceae</taxon>
        <taxon>Solicola</taxon>
    </lineage>
</organism>
<dbReference type="GO" id="GO:0003959">
    <property type="term" value="F:NADPH dehydrogenase activity"/>
    <property type="evidence" value="ECO:0007669"/>
    <property type="project" value="InterPro"/>
</dbReference>
<accession>A0AA46YMA7</accession>
<proteinExistence type="predicted"/>
<dbReference type="PANTHER" id="PTHR43303">
    <property type="entry name" value="NADPH DEHYDROGENASE C23G7.10C-RELATED"/>
    <property type="match status" value="1"/>
</dbReference>
<dbReference type="GO" id="GO:0010181">
    <property type="term" value="F:FMN binding"/>
    <property type="evidence" value="ECO:0007669"/>
    <property type="project" value="InterPro"/>
</dbReference>
<evidence type="ECO:0000256" key="5">
    <source>
        <dbReference type="ARBA" id="ARBA00023002"/>
    </source>
</evidence>
<evidence type="ECO:0000259" key="6">
    <source>
        <dbReference type="Pfam" id="PF00724"/>
    </source>
</evidence>
<evidence type="ECO:0000256" key="3">
    <source>
        <dbReference type="ARBA" id="ARBA00022643"/>
    </source>
</evidence>
<evidence type="ECO:0000313" key="7">
    <source>
        <dbReference type="EMBL" id="UYM06341.1"/>
    </source>
</evidence>
<dbReference type="KEGG" id="sgrg:L0C25_04485"/>
<dbReference type="PANTHER" id="PTHR43303:SF4">
    <property type="entry name" value="NADPH DEHYDROGENASE C23G7.10C-RELATED"/>
    <property type="match status" value="1"/>
</dbReference>
<keyword evidence="8" id="KW-1185">Reference proteome</keyword>
<dbReference type="Proteomes" id="UP001164390">
    <property type="component" value="Chromosome"/>
</dbReference>
<reference evidence="7" key="1">
    <citation type="submission" date="2022-01" db="EMBL/GenBank/DDBJ databases">
        <title>Nocardioidaceae gen. sp. A5X3R13.</title>
        <authorList>
            <person name="Lopez Marin M.A."/>
            <person name="Uhlik O."/>
        </authorList>
    </citation>
    <scope>NUCLEOTIDE SEQUENCE</scope>
    <source>
        <strain evidence="7">A5X3R13</strain>
    </source>
</reference>
<name>A0AA46YMA7_9ACTN</name>
<evidence type="ECO:0000256" key="1">
    <source>
        <dbReference type="ARBA" id="ARBA00001917"/>
    </source>
</evidence>
<evidence type="ECO:0000256" key="2">
    <source>
        <dbReference type="ARBA" id="ARBA00022630"/>
    </source>
</evidence>
<gene>
    <name evidence="7" type="ORF">L0C25_04485</name>
</gene>
<keyword evidence="5" id="KW-0560">Oxidoreductase</keyword>
<dbReference type="CDD" id="cd02932">
    <property type="entry name" value="OYE_YqiM_FMN"/>
    <property type="match status" value="1"/>
</dbReference>
<protein>
    <submittedName>
        <fullName evidence="7">NADH:flavin oxidoreductase/NADH oxidase</fullName>
    </submittedName>
</protein>
<dbReference type="Gene3D" id="3.20.20.70">
    <property type="entry name" value="Aldolase class I"/>
    <property type="match status" value="1"/>
</dbReference>
<dbReference type="SUPFAM" id="SSF51395">
    <property type="entry name" value="FMN-linked oxidoreductases"/>
    <property type="match status" value="1"/>
</dbReference>
<dbReference type="InterPro" id="IPR044152">
    <property type="entry name" value="YqjM-like"/>
</dbReference>
<keyword evidence="4" id="KW-0521">NADP</keyword>
<sequence>MSRLFTPITLRQVTVRNRVWVSPMCQYSAVDGEPNDWHLVHLGAFARGGAGLVLTEATAVTPSGRISPEDTGLWNDDQQAAWARIVKFVHDQGATAGIQLAHAGRKASAYSGFTGLRGGITDQGGGWRPVAPSGLPFPGLREDPAPLNGDGIARIVSAFGDAAERAVAIGFDILEVHAAHGYLIHEFLSPLTNHRDDEYGGSFDNRVRLVCEVVREIRRRVDAGVPVVVRLSSTDWIEGGWSEGDTARLASLLLGEGVDLIDCSSGGNAPANIPVGPGYQVPFARRIREEVSIPVGAVGMITEPKQAEDILAEAAADVVLLGRELLRDPHWPLRAAWELGEAETGIWPVQYREAESGTKVGG</sequence>
<dbReference type="GO" id="GO:0050661">
    <property type="term" value="F:NADP binding"/>
    <property type="evidence" value="ECO:0007669"/>
    <property type="project" value="InterPro"/>
</dbReference>
<comment type="cofactor">
    <cofactor evidence="1">
        <name>FMN</name>
        <dbReference type="ChEBI" id="CHEBI:58210"/>
    </cofactor>
</comment>
<keyword evidence="3" id="KW-0288">FMN</keyword>
<dbReference type="RefSeq" id="WP_271635230.1">
    <property type="nucleotide sequence ID" value="NZ_CP094970.1"/>
</dbReference>
<evidence type="ECO:0000313" key="8">
    <source>
        <dbReference type="Proteomes" id="UP001164390"/>
    </source>
</evidence>
<keyword evidence="2" id="KW-0285">Flavoprotein</keyword>
<dbReference type="InterPro" id="IPR001155">
    <property type="entry name" value="OxRdtase_FMN_N"/>
</dbReference>
<dbReference type="InterPro" id="IPR013785">
    <property type="entry name" value="Aldolase_TIM"/>
</dbReference>